<sequence length="144" mass="16072">MIYSSFHVLSLICLSSSRSHTEILHPRQPTTITRVHSQWHALHQSISPQPSTHQIIIVRTAQSILARTKSLSLILLNQATLLNLAAVLVEAARPVTKVTSKAQAPSTHRHARLSIRPRLHRLFIIAPVSPDFLIKHKTRQGASL</sequence>
<gene>
    <name evidence="1" type="ORF">B0J13DRAFT_560709</name>
</gene>
<name>A0A9P9EBS6_9HYPO</name>
<comment type="caution">
    <text evidence="1">The sequence shown here is derived from an EMBL/GenBank/DDBJ whole genome shotgun (WGS) entry which is preliminary data.</text>
</comment>
<evidence type="ECO:0000313" key="1">
    <source>
        <dbReference type="EMBL" id="KAH7134588.1"/>
    </source>
</evidence>
<accession>A0A9P9EBS6</accession>
<keyword evidence="2" id="KW-1185">Reference proteome</keyword>
<dbReference type="AlphaFoldDB" id="A0A9P9EBS6"/>
<dbReference type="Proteomes" id="UP000717696">
    <property type="component" value="Unassembled WGS sequence"/>
</dbReference>
<proteinExistence type="predicted"/>
<dbReference type="OrthoDB" id="10637681at2759"/>
<organism evidence="1 2">
    <name type="scientific">Dactylonectria estremocensis</name>
    <dbReference type="NCBI Taxonomy" id="1079267"/>
    <lineage>
        <taxon>Eukaryota</taxon>
        <taxon>Fungi</taxon>
        <taxon>Dikarya</taxon>
        <taxon>Ascomycota</taxon>
        <taxon>Pezizomycotina</taxon>
        <taxon>Sordariomycetes</taxon>
        <taxon>Hypocreomycetidae</taxon>
        <taxon>Hypocreales</taxon>
        <taxon>Nectriaceae</taxon>
        <taxon>Dactylonectria</taxon>
    </lineage>
</organism>
<evidence type="ECO:0000313" key="2">
    <source>
        <dbReference type="Proteomes" id="UP000717696"/>
    </source>
</evidence>
<protein>
    <submittedName>
        <fullName evidence="1">Uncharacterized protein</fullName>
    </submittedName>
</protein>
<reference evidence="1" key="1">
    <citation type="journal article" date="2021" name="Nat. Commun.">
        <title>Genetic determinants of endophytism in the Arabidopsis root mycobiome.</title>
        <authorList>
            <person name="Mesny F."/>
            <person name="Miyauchi S."/>
            <person name="Thiergart T."/>
            <person name="Pickel B."/>
            <person name="Atanasova L."/>
            <person name="Karlsson M."/>
            <person name="Huettel B."/>
            <person name="Barry K.W."/>
            <person name="Haridas S."/>
            <person name="Chen C."/>
            <person name="Bauer D."/>
            <person name="Andreopoulos W."/>
            <person name="Pangilinan J."/>
            <person name="LaButti K."/>
            <person name="Riley R."/>
            <person name="Lipzen A."/>
            <person name="Clum A."/>
            <person name="Drula E."/>
            <person name="Henrissat B."/>
            <person name="Kohler A."/>
            <person name="Grigoriev I.V."/>
            <person name="Martin F.M."/>
            <person name="Hacquard S."/>
        </authorList>
    </citation>
    <scope>NUCLEOTIDE SEQUENCE</scope>
    <source>
        <strain evidence="1">MPI-CAGE-AT-0021</strain>
    </source>
</reference>
<dbReference type="EMBL" id="JAGMUU010000017">
    <property type="protein sequence ID" value="KAH7134588.1"/>
    <property type="molecule type" value="Genomic_DNA"/>
</dbReference>